<dbReference type="OrthoDB" id="7707524at2"/>
<organism evidence="2 3">
    <name type="scientific">Oceanibaculum indicum</name>
    <dbReference type="NCBI Taxonomy" id="526216"/>
    <lineage>
        <taxon>Bacteria</taxon>
        <taxon>Pseudomonadati</taxon>
        <taxon>Pseudomonadota</taxon>
        <taxon>Alphaproteobacteria</taxon>
        <taxon>Rhodospirillales</taxon>
        <taxon>Oceanibaculaceae</taxon>
        <taxon>Oceanibaculum</taxon>
    </lineage>
</organism>
<protein>
    <recommendedName>
        <fullName evidence="4">Tat pathway signal sequence domain protein</fullName>
    </recommendedName>
</protein>
<keyword evidence="1" id="KW-0732">Signal</keyword>
<evidence type="ECO:0000313" key="3">
    <source>
        <dbReference type="Proteomes" id="UP000277424"/>
    </source>
</evidence>
<comment type="caution">
    <text evidence="2">The sequence shown here is derived from an EMBL/GenBank/DDBJ whole genome shotgun (WGS) entry which is preliminary data.</text>
</comment>
<feature type="signal peptide" evidence="1">
    <location>
        <begin position="1"/>
        <end position="36"/>
    </location>
</feature>
<dbReference type="RefSeq" id="WP_121217299.1">
    <property type="nucleotide sequence ID" value="NZ_RBIG01000001.1"/>
</dbReference>
<feature type="chain" id="PRO_5019353121" description="Tat pathway signal sequence domain protein" evidence="1">
    <location>
        <begin position="37"/>
        <end position="159"/>
    </location>
</feature>
<evidence type="ECO:0000256" key="1">
    <source>
        <dbReference type="SAM" id="SignalP"/>
    </source>
</evidence>
<proteinExistence type="predicted"/>
<gene>
    <name evidence="2" type="ORF">BCL74_0506</name>
</gene>
<evidence type="ECO:0008006" key="4">
    <source>
        <dbReference type="Google" id="ProtNLM"/>
    </source>
</evidence>
<dbReference type="EMBL" id="RBIG01000001">
    <property type="protein sequence ID" value="RKQ72738.1"/>
    <property type="molecule type" value="Genomic_DNA"/>
</dbReference>
<reference evidence="2 3" key="1">
    <citation type="submission" date="2018-10" db="EMBL/GenBank/DDBJ databases">
        <title>Comparative analysis of microorganisms from saline springs in Andes Mountain Range, Colombia.</title>
        <authorList>
            <person name="Rubin E."/>
        </authorList>
    </citation>
    <scope>NUCLEOTIDE SEQUENCE [LARGE SCALE GENOMIC DNA]</scope>
    <source>
        <strain evidence="2 3">USBA 36</strain>
    </source>
</reference>
<name>A0A420WNX3_9PROT</name>
<dbReference type="AlphaFoldDB" id="A0A420WNX3"/>
<sequence>MSNSSRFRTASGFLSRMVVAASLAVAGLAGTAPATASAQASAQASGISIELNKLEEQPNACRVYMLFENPGQTEFSEFQLDLVLFDTNGVIARRLSLDAAPLRAEKTSVKLFDIDGLACPKIGRILLNDMLGCADASGKRTDCLKLIKPSSRVDAKFVK</sequence>
<evidence type="ECO:0000313" key="2">
    <source>
        <dbReference type="EMBL" id="RKQ72738.1"/>
    </source>
</evidence>
<accession>A0A420WNX3</accession>
<dbReference type="Proteomes" id="UP000277424">
    <property type="component" value="Unassembled WGS sequence"/>
</dbReference>